<dbReference type="Gene3D" id="1.25.40.90">
    <property type="match status" value="1"/>
</dbReference>
<organism evidence="5 6">
    <name type="scientific">Adineta ricciae</name>
    <name type="common">Rotifer</name>
    <dbReference type="NCBI Taxonomy" id="249248"/>
    <lineage>
        <taxon>Eukaryota</taxon>
        <taxon>Metazoa</taxon>
        <taxon>Spiralia</taxon>
        <taxon>Gnathifera</taxon>
        <taxon>Rotifera</taxon>
        <taxon>Eurotatoria</taxon>
        <taxon>Bdelloidea</taxon>
        <taxon>Adinetida</taxon>
        <taxon>Adinetidae</taxon>
        <taxon>Adineta</taxon>
    </lineage>
</organism>
<keyword evidence="1" id="KW-0175">Coiled coil</keyword>
<evidence type="ECO:0000313" key="4">
    <source>
        <dbReference type="EMBL" id="CAF0753805.1"/>
    </source>
</evidence>
<comment type="caution">
    <text evidence="5">The sequence shown here is derived from an EMBL/GenBank/DDBJ whole genome shotgun (WGS) entry which is preliminary data.</text>
</comment>
<accession>A0A814BGH5</accession>
<protein>
    <recommendedName>
        <fullName evidence="3">CID domain-containing protein</fullName>
    </recommendedName>
</protein>
<feature type="domain" description="CID" evidence="3">
    <location>
        <begin position="1"/>
        <end position="132"/>
    </location>
</feature>
<dbReference type="PANTHER" id="PTHR12460">
    <property type="entry name" value="CYCLIN-DEPENDENT KINASE INHIBITOR-RELATED PROTEIN"/>
    <property type="match status" value="1"/>
</dbReference>
<dbReference type="Proteomes" id="UP000663828">
    <property type="component" value="Unassembled WGS sequence"/>
</dbReference>
<dbReference type="PANTHER" id="PTHR12460:SF0">
    <property type="entry name" value="CID DOMAIN-CONTAINING PROTEIN-RELATED"/>
    <property type="match status" value="1"/>
</dbReference>
<dbReference type="SUPFAM" id="SSF48464">
    <property type="entry name" value="ENTH/VHS domain"/>
    <property type="match status" value="1"/>
</dbReference>
<dbReference type="Proteomes" id="UP000663852">
    <property type="component" value="Unassembled WGS sequence"/>
</dbReference>
<keyword evidence="6" id="KW-1185">Reference proteome</keyword>
<dbReference type="GO" id="GO:0000993">
    <property type="term" value="F:RNA polymerase II complex binding"/>
    <property type="evidence" value="ECO:0007669"/>
    <property type="project" value="TreeGrafter"/>
</dbReference>
<reference evidence="5" key="1">
    <citation type="submission" date="2021-02" db="EMBL/GenBank/DDBJ databases">
        <authorList>
            <person name="Nowell W R."/>
        </authorList>
    </citation>
    <scope>NUCLEOTIDE SEQUENCE</scope>
</reference>
<feature type="coiled-coil region" evidence="1">
    <location>
        <begin position="279"/>
        <end position="306"/>
    </location>
</feature>
<dbReference type="Pfam" id="PF04818">
    <property type="entry name" value="CID"/>
    <property type="match status" value="1"/>
</dbReference>
<evidence type="ECO:0000256" key="2">
    <source>
        <dbReference type="SAM" id="MobiDB-lite"/>
    </source>
</evidence>
<sequence length="338" mass="38903">MVSESQLVKRFAELSTSQQSVETLSLFFMHHRRQSQTIVHVWAKELVSASPDKKIAFLYVANDVIQHDKRKGGEFVKNFLPILPSAIQHIVSQLNDENIHKTVRRIINIWGERQIYEPDAIKLLKTSFESGIDKKISDDEDDEEQTNGSGKRKLNDPSSSGSNSKRRRKAKRKLSLREEIRRDLTISPIPVPLVDELVKMLQELENSPSSDADVREKIAALPIEVSDSNLLKNLRDKQEATDLYKLVQMAHGLLDEYNLRLESELRSRRHTAKILQAYIQAQERQIEYEEKNLEEHKSKLVKLQTIGEEIEKHRKNMPQDVNNIDMAPLPSAGDLFAR</sequence>
<dbReference type="OrthoDB" id="10069473at2759"/>
<evidence type="ECO:0000256" key="1">
    <source>
        <dbReference type="SAM" id="Coils"/>
    </source>
</evidence>
<dbReference type="InterPro" id="IPR006569">
    <property type="entry name" value="CID_dom"/>
</dbReference>
<gene>
    <name evidence="4" type="ORF">EDS130_LOCUS2428</name>
    <name evidence="5" type="ORF">XAT740_LOCUS9482</name>
</gene>
<dbReference type="GO" id="GO:0031124">
    <property type="term" value="P:mRNA 3'-end processing"/>
    <property type="evidence" value="ECO:0007669"/>
    <property type="project" value="TreeGrafter"/>
</dbReference>
<feature type="compositionally biased region" description="Basic residues" evidence="2">
    <location>
        <begin position="164"/>
        <end position="174"/>
    </location>
</feature>
<dbReference type="AlphaFoldDB" id="A0A814BGH5"/>
<feature type="region of interest" description="Disordered" evidence="2">
    <location>
        <begin position="135"/>
        <end position="174"/>
    </location>
</feature>
<evidence type="ECO:0000313" key="5">
    <source>
        <dbReference type="EMBL" id="CAF0929284.1"/>
    </source>
</evidence>
<dbReference type="PROSITE" id="PS51391">
    <property type="entry name" value="CID"/>
    <property type="match status" value="1"/>
</dbReference>
<dbReference type="EMBL" id="CAJNOR010000489">
    <property type="protein sequence ID" value="CAF0929284.1"/>
    <property type="molecule type" value="Genomic_DNA"/>
</dbReference>
<dbReference type="EMBL" id="CAJNOJ010000006">
    <property type="protein sequence ID" value="CAF0753805.1"/>
    <property type="molecule type" value="Genomic_DNA"/>
</dbReference>
<dbReference type="SMART" id="SM00582">
    <property type="entry name" value="RPR"/>
    <property type="match status" value="1"/>
</dbReference>
<dbReference type="InterPro" id="IPR032337">
    <property type="entry name" value="RPRD1A/B_C"/>
</dbReference>
<evidence type="ECO:0000259" key="3">
    <source>
        <dbReference type="PROSITE" id="PS51391"/>
    </source>
</evidence>
<dbReference type="Pfam" id="PF16566">
    <property type="entry name" value="CREPT"/>
    <property type="match status" value="1"/>
</dbReference>
<proteinExistence type="predicted"/>
<dbReference type="InterPro" id="IPR008942">
    <property type="entry name" value="ENTH_VHS"/>
</dbReference>
<dbReference type="Gene3D" id="6.10.250.2560">
    <property type="match status" value="1"/>
</dbReference>
<evidence type="ECO:0000313" key="6">
    <source>
        <dbReference type="Proteomes" id="UP000663828"/>
    </source>
</evidence>
<name>A0A814BGH5_ADIRI</name>